<dbReference type="InterPro" id="IPR018163">
    <property type="entry name" value="Thr/Ala-tRNA-synth_IIc_edit"/>
</dbReference>
<organism evidence="2 3">
    <name type="scientific">Pectinatus cerevisiiphilus</name>
    <dbReference type="NCBI Taxonomy" id="86956"/>
    <lineage>
        <taxon>Bacteria</taxon>
        <taxon>Bacillati</taxon>
        <taxon>Bacillota</taxon>
        <taxon>Negativicutes</taxon>
        <taxon>Selenomonadales</taxon>
        <taxon>Selenomonadaceae</taxon>
        <taxon>Pectinatus</taxon>
    </lineage>
</organism>
<dbReference type="Gene3D" id="3.30.980.10">
    <property type="entry name" value="Threonyl-trna Synthetase, Chain A, domain 2"/>
    <property type="match status" value="1"/>
</dbReference>
<dbReference type="SUPFAM" id="SSF55186">
    <property type="entry name" value="ThrRS/AlaRS common domain"/>
    <property type="match status" value="1"/>
</dbReference>
<dbReference type="RefSeq" id="WP_330998878.1">
    <property type="nucleotide sequence ID" value="NZ_SMAA01000006.1"/>
</dbReference>
<proteinExistence type="predicted"/>
<feature type="domain" description="Phosphoribulokinase/uridine kinase" evidence="1">
    <location>
        <begin position="277"/>
        <end position="475"/>
    </location>
</feature>
<dbReference type="GO" id="GO:0016301">
    <property type="term" value="F:kinase activity"/>
    <property type="evidence" value="ECO:0007669"/>
    <property type="project" value="UniProtKB-KW"/>
</dbReference>
<dbReference type="Proteomes" id="UP000295188">
    <property type="component" value="Unassembled WGS sequence"/>
</dbReference>
<keyword evidence="2" id="KW-0418">Kinase</keyword>
<evidence type="ECO:0000313" key="2">
    <source>
        <dbReference type="EMBL" id="TCS79744.1"/>
    </source>
</evidence>
<dbReference type="SUPFAM" id="SSF52540">
    <property type="entry name" value="P-loop containing nucleoside triphosphate hydrolases"/>
    <property type="match status" value="1"/>
</dbReference>
<dbReference type="Pfam" id="PF00485">
    <property type="entry name" value="PRK"/>
    <property type="match status" value="1"/>
</dbReference>
<keyword evidence="2" id="KW-0808">Transferase</keyword>
<dbReference type="AlphaFoldDB" id="A0A4R3K9N0"/>
<keyword evidence="3" id="KW-1185">Reference proteome</keyword>
<sequence length="540" mass="61709">MSTEHINSKVRHMLAKTDEAYVRPITALKIDNTLKDLQTDVKDYKTLELVDMNSTEGVVIYRRSVLFLLMAAMQEISPEAEVIVEHSVNNGIYCKILPESLVTADNIEKLSAKMRALIAADLPIVKQSLNKKDAVCLFHRNKQDAKADLIKSLKQDRVSIYSCINYYDYLYGPMLPKTGELGLFAIDFYHPGIVVRTPELPFPSELPPKEKQEKLSALLTEADHWANILHCDYVNELNNYIKNHHAGELIRISEALQEKKIAYIADMITQSTSKRRVIFIAGPSSSGKTTFAQRLRIQLLVNGLRPVSLSMDDYFLDREFTPFTEKGEYDFEAFEAIDSKLLNKQILDLLAGKEITMPKYNFITGKKEWSGRKLLLLPDQPVIIEGIHGLNPNLTKALPEDKIYKIYISALTQLGIDSHNNIPTTVARLIRRIVRDYQFRGSSALKTIKQWSEVRAGEEKNIFPYQENADIMFNSALIYELAVLKKYAYPLLEKISDEIPEHSTSRQLLDFLNFFQDISNEDDIPNNSILREFIGKSCFF</sequence>
<gene>
    <name evidence="2" type="ORF">EDC37_106161</name>
</gene>
<dbReference type="GO" id="GO:0005524">
    <property type="term" value="F:ATP binding"/>
    <property type="evidence" value="ECO:0007669"/>
    <property type="project" value="InterPro"/>
</dbReference>
<dbReference type="InterPro" id="IPR006083">
    <property type="entry name" value="PRK/URK"/>
</dbReference>
<evidence type="ECO:0000313" key="3">
    <source>
        <dbReference type="Proteomes" id="UP000295188"/>
    </source>
</evidence>
<reference evidence="2 3" key="1">
    <citation type="submission" date="2019-03" db="EMBL/GenBank/DDBJ databases">
        <title>Genomic Encyclopedia of Type Strains, Phase IV (KMG-IV): sequencing the most valuable type-strain genomes for metagenomic binning, comparative biology and taxonomic classification.</title>
        <authorList>
            <person name="Goeker M."/>
        </authorList>
    </citation>
    <scope>NUCLEOTIDE SEQUENCE [LARGE SCALE GENOMIC DNA]</scope>
    <source>
        <strain evidence="2 3">DSM 20467</strain>
    </source>
</reference>
<evidence type="ECO:0000259" key="1">
    <source>
        <dbReference type="Pfam" id="PF00485"/>
    </source>
</evidence>
<name>A0A4R3K9N0_9FIRM</name>
<protein>
    <submittedName>
        <fullName evidence="2">Uridine kinase</fullName>
    </submittedName>
</protein>
<dbReference type="CDD" id="cd02028">
    <property type="entry name" value="UMPK_like"/>
    <property type="match status" value="1"/>
</dbReference>
<accession>A0A4R3K9N0</accession>
<dbReference type="PANTHER" id="PTHR10285">
    <property type="entry name" value="URIDINE KINASE"/>
    <property type="match status" value="1"/>
</dbReference>
<dbReference type="InterPro" id="IPR027417">
    <property type="entry name" value="P-loop_NTPase"/>
</dbReference>
<dbReference type="EMBL" id="SMAA01000006">
    <property type="protein sequence ID" value="TCS79744.1"/>
    <property type="molecule type" value="Genomic_DNA"/>
</dbReference>
<dbReference type="Gene3D" id="3.40.50.300">
    <property type="entry name" value="P-loop containing nucleotide triphosphate hydrolases"/>
    <property type="match status" value="1"/>
</dbReference>
<comment type="caution">
    <text evidence="2">The sequence shown here is derived from an EMBL/GenBank/DDBJ whole genome shotgun (WGS) entry which is preliminary data.</text>
</comment>